<sequence>MRNSLGERFPRVIDPRRSKLPPVVLVDLQRFPFAMNQQQKLPVLPHHRQELLHPVQLKLLKRHEEPVDELVHDRVLVVVQLLKVLLPGSRVSRHQKVLPHIALIEEEVRNVRHRVNVDLLVKVKLLPLVIELEHVRKRVLVHRFVVHLVGDRDKQRLRDHERFNVYRVVTRQFVDRVKVIPGPPVQRAHVRHALVQVRVRVRQVDVIAVRPHVHRVLVRLAKLLHDLGRPVLLNLEDRRPVVDRSMVQRRILVASVVVIVHNSHEAQRGVRDAVHIPGQDRGVLL</sequence>
<dbReference type="EMBL" id="HBUE01308262">
    <property type="protein sequence ID" value="CAG6582156.1"/>
    <property type="molecule type" value="Transcribed_RNA"/>
</dbReference>
<dbReference type="EMBL" id="HBUE01091109">
    <property type="protein sequence ID" value="CAG6481591.1"/>
    <property type="molecule type" value="Transcribed_RNA"/>
</dbReference>
<reference evidence="1" key="1">
    <citation type="submission" date="2021-05" db="EMBL/GenBank/DDBJ databases">
        <authorList>
            <person name="Alioto T."/>
            <person name="Alioto T."/>
            <person name="Gomez Garrido J."/>
        </authorList>
    </citation>
    <scope>NUCLEOTIDE SEQUENCE</scope>
</reference>
<dbReference type="AlphaFoldDB" id="A0A8D8H8M5"/>
<protein>
    <submittedName>
        <fullName evidence="1">(northern house mosquito) hypothetical protein</fullName>
    </submittedName>
</protein>
<proteinExistence type="predicted"/>
<dbReference type="EMBL" id="HBUE01091107">
    <property type="protein sequence ID" value="CAG6481586.1"/>
    <property type="molecule type" value="Transcribed_RNA"/>
</dbReference>
<evidence type="ECO:0000313" key="1">
    <source>
        <dbReference type="EMBL" id="CAG6530330.1"/>
    </source>
</evidence>
<name>A0A8D8H8M5_CULPI</name>
<organism evidence="1">
    <name type="scientific">Culex pipiens</name>
    <name type="common">House mosquito</name>
    <dbReference type="NCBI Taxonomy" id="7175"/>
    <lineage>
        <taxon>Eukaryota</taxon>
        <taxon>Metazoa</taxon>
        <taxon>Ecdysozoa</taxon>
        <taxon>Arthropoda</taxon>
        <taxon>Hexapoda</taxon>
        <taxon>Insecta</taxon>
        <taxon>Pterygota</taxon>
        <taxon>Neoptera</taxon>
        <taxon>Endopterygota</taxon>
        <taxon>Diptera</taxon>
        <taxon>Nematocera</taxon>
        <taxon>Culicoidea</taxon>
        <taxon>Culicidae</taxon>
        <taxon>Culicinae</taxon>
        <taxon>Culicini</taxon>
        <taxon>Culex</taxon>
        <taxon>Culex</taxon>
    </lineage>
</organism>
<dbReference type="EMBL" id="HBUE01202076">
    <property type="protein sequence ID" value="CAG6530330.1"/>
    <property type="molecule type" value="Transcribed_RNA"/>
</dbReference>
<accession>A0A8D8H8M5</accession>